<protein>
    <submittedName>
        <fullName evidence="1">Uncharacterized protein</fullName>
    </submittedName>
</protein>
<name>A0A7M5WWH4_9CNID</name>
<keyword evidence="2" id="KW-1185">Reference proteome</keyword>
<sequence length="322" mass="35858">MQTSSNQSLRRGICFNTDSCPEFKSLESSGKAITLRNVKEVVPDNPNFAEIIFDDHSTIEVIAPGSMSFERHELKSAPKKTVNEIASQPFDPMDNSVTVRGVVTHDKKVVNRGGFELLEGIFADSTGQMPISIWSSNIEIFVKNSDSCFEMKNVAIKERNGILTLTTNSNSTITANNPDKKFKVLYEKLRKTPIKPTDTIKGKIKFMKDFTCGSRCSICTRLVQHALTSHKFRCVPCNSIQPVESVSKKVILGVDHLNLILHSEVWNYTLFGEEEISDFLLGKFVDVTYVVESNEITIIKLADQDTSGSGNLEIVKTAAKQK</sequence>
<organism evidence="1 2">
    <name type="scientific">Clytia hemisphaerica</name>
    <dbReference type="NCBI Taxonomy" id="252671"/>
    <lineage>
        <taxon>Eukaryota</taxon>
        <taxon>Metazoa</taxon>
        <taxon>Cnidaria</taxon>
        <taxon>Hydrozoa</taxon>
        <taxon>Hydroidolina</taxon>
        <taxon>Leptothecata</taxon>
        <taxon>Obeliida</taxon>
        <taxon>Clytiidae</taxon>
        <taxon>Clytia</taxon>
    </lineage>
</organism>
<evidence type="ECO:0000313" key="2">
    <source>
        <dbReference type="Proteomes" id="UP000594262"/>
    </source>
</evidence>
<dbReference type="Gene3D" id="2.40.50.140">
    <property type="entry name" value="Nucleic acid-binding proteins"/>
    <property type="match status" value="1"/>
</dbReference>
<reference evidence="1" key="1">
    <citation type="submission" date="2021-01" db="UniProtKB">
        <authorList>
            <consortium name="EnsemblMetazoa"/>
        </authorList>
    </citation>
    <scope>IDENTIFICATION</scope>
</reference>
<accession>A0A7M5WWH4</accession>
<evidence type="ECO:0000313" key="1">
    <source>
        <dbReference type="EnsemblMetazoa" id="CLYHEMP014153.1"/>
    </source>
</evidence>
<dbReference type="InterPro" id="IPR012340">
    <property type="entry name" value="NA-bd_OB-fold"/>
</dbReference>
<dbReference type="AlphaFoldDB" id="A0A7M5WWH4"/>
<dbReference type="Proteomes" id="UP000594262">
    <property type="component" value="Unplaced"/>
</dbReference>
<dbReference type="EnsemblMetazoa" id="CLYHEMT014153.1">
    <property type="protein sequence ID" value="CLYHEMP014153.1"/>
    <property type="gene ID" value="CLYHEMG014153"/>
</dbReference>
<dbReference type="SUPFAM" id="SSF50249">
    <property type="entry name" value="Nucleic acid-binding proteins"/>
    <property type="match status" value="1"/>
</dbReference>
<proteinExistence type="predicted"/>